<dbReference type="SUPFAM" id="SSF69318">
    <property type="entry name" value="Integrin alpha N-terminal domain"/>
    <property type="match status" value="3"/>
</dbReference>
<accession>A0A8J2U7D7</accession>
<reference evidence="3" key="1">
    <citation type="journal article" date="2014" name="Int. J. Syst. Evol. Microbiol.">
        <title>Complete genome sequence of Corynebacterium casei LMG S-19264T (=DSM 44701T), isolated from a smear-ripened cheese.</title>
        <authorList>
            <consortium name="US DOE Joint Genome Institute (JGI-PGF)"/>
            <person name="Walter F."/>
            <person name="Albersmeier A."/>
            <person name="Kalinowski J."/>
            <person name="Ruckert C."/>
        </authorList>
    </citation>
    <scope>NUCLEOTIDE SEQUENCE</scope>
    <source>
        <strain evidence="3">CGMCC 1.15448</strain>
    </source>
</reference>
<feature type="domain" description="ASPIC/UnbV" evidence="2">
    <location>
        <begin position="546"/>
        <end position="613"/>
    </location>
</feature>
<name>A0A8J2U7D7_9BACT</name>
<proteinExistence type="predicted"/>
<evidence type="ECO:0000313" key="3">
    <source>
        <dbReference type="EMBL" id="GGA83942.1"/>
    </source>
</evidence>
<protein>
    <recommendedName>
        <fullName evidence="2">ASPIC/UnbV domain-containing protein</fullName>
    </recommendedName>
</protein>
<comment type="caution">
    <text evidence="3">The sequence shown here is derived from an EMBL/GenBank/DDBJ whole genome shotgun (WGS) entry which is preliminary data.</text>
</comment>
<dbReference type="InterPro" id="IPR013517">
    <property type="entry name" value="FG-GAP"/>
</dbReference>
<organism evidence="3 4">
    <name type="scientific">Puia dinghuensis</name>
    <dbReference type="NCBI Taxonomy" id="1792502"/>
    <lineage>
        <taxon>Bacteria</taxon>
        <taxon>Pseudomonadati</taxon>
        <taxon>Bacteroidota</taxon>
        <taxon>Chitinophagia</taxon>
        <taxon>Chitinophagales</taxon>
        <taxon>Chitinophagaceae</taxon>
        <taxon>Puia</taxon>
    </lineage>
</organism>
<evidence type="ECO:0000313" key="4">
    <source>
        <dbReference type="Proteomes" id="UP000607559"/>
    </source>
</evidence>
<evidence type="ECO:0000259" key="2">
    <source>
        <dbReference type="Pfam" id="PF07593"/>
    </source>
</evidence>
<dbReference type="PANTHER" id="PTHR16026">
    <property type="entry name" value="CARTILAGE ACIDIC PROTEIN 1"/>
    <property type="match status" value="1"/>
</dbReference>
<gene>
    <name evidence="3" type="ORF">GCM10011511_03860</name>
</gene>
<dbReference type="AlphaFoldDB" id="A0A8J2U7D7"/>
<dbReference type="Pfam" id="PF13517">
    <property type="entry name" value="FG-GAP_3"/>
    <property type="match status" value="5"/>
</dbReference>
<dbReference type="Gene3D" id="2.130.10.130">
    <property type="entry name" value="Integrin alpha, N-terminal"/>
    <property type="match status" value="5"/>
</dbReference>
<dbReference type="EMBL" id="BMJC01000001">
    <property type="protein sequence ID" value="GGA83942.1"/>
    <property type="molecule type" value="Genomic_DNA"/>
</dbReference>
<dbReference type="InterPro" id="IPR028994">
    <property type="entry name" value="Integrin_alpha_N"/>
</dbReference>
<keyword evidence="1" id="KW-0732">Signal</keyword>
<dbReference type="PANTHER" id="PTHR16026:SF0">
    <property type="entry name" value="CARTILAGE ACIDIC PROTEIN 1"/>
    <property type="match status" value="1"/>
</dbReference>
<dbReference type="InterPro" id="IPR011519">
    <property type="entry name" value="UnbV_ASPIC"/>
</dbReference>
<dbReference type="RefSeq" id="WP_188927966.1">
    <property type="nucleotide sequence ID" value="NZ_BMJC01000001.1"/>
</dbReference>
<dbReference type="Proteomes" id="UP000607559">
    <property type="component" value="Unassembled WGS sequence"/>
</dbReference>
<keyword evidence="4" id="KW-1185">Reference proteome</keyword>
<sequence>MTLILKCLLFGAGFFLLGCGGRPGGQAGVQPQADSNELFALVPAEKTHITFNNQLTEGLNTNVLLYEYFYNGGGVAIADVNGDGWEDIYFSGNMTGNKLYLNKGNWQFEDVTDAAGVGGREGPWKTGVCIADVNGDGRPDIYLCYSGKVPGYKRVKQLFINEGNDAAGVPHFSEQAAKYGLADSSYTTQAYFFDYDRDGDLDLLLLNHNPKSLPVLNEASTAAILKQPNPMCGVRLLRNDGGHFHDVTEAAGISSSDLTYGLGAGIADIDGDGWPDIYISDDYTVPDYLYINQHNGTFVNRLSESIGHTSQFSMGNAVADVNNDGRPDIFTLDMLPEDNHRQKLLFAPDNYEKFELTLRSGGYYQYMRNMLQLNNGDGSFSEIGQLAGLSNTDWSWAPLWADLDNDGWKDLFVTNGYVRDYTNMDFIKFMENYTSVKGRLKREDVLDIVDHMPASNVTSYVFRNDGGEPGLDGGLHFSSMGPRWGIHLPANSNGAAWADLDNDGDLDLVVNNLNKEAFIYENRAGKLSRNHYLQVKLKGAGMNTAGIGAKLILYNRGKLQYLEQQPAQGYQSCVSPVLHFGLGQEATVDSLRVVWPDGRQQVLTNVAGDRVLTLEEAAASGRWRAPAAPQPLFREVRSPVDVRYSPETINDFKRQPQLVNPLSYGAPCMAVADVNGDGVDDLYTGAGGGKPGALFLGRKDGSFTPVAEPAFAASSGCEDADALFFDANGDGHADLYVVSGGYHHYQQRDSLLRDRLYLGDGKGHFVRSVDALPDMRVAKSCVRVADVNGDGYPDLFVGGRVIPGEYPTPPSSYLLINDGKGHFTDETAVLAPGLQKAGMVTDAAWADLDGDGKKELIVVGEWMPVMVFKDQQGKLVDRSRDFFDAAYSGWWNRLLVADLDKDGRPDVIIGNLGENAQCKADEQHPAELYYKDFDGNGTIDPMLCFYFGDTSYPFMTRDELLQQVSNMSQRFPDYKSYAEARLTDIFPAEALKDAGHLRATCLRTVYFKGGTDNRLHEQPLPVQVQYSPVFTITPLDYDQDGKEDLLLCGNITHSRLRFGKYDANYGVLLKGDGKGHFEYIDQPHSGFHLRGDVRSVAGWQGMLLFGLNGEGIKAYRTVATRK</sequence>
<reference evidence="3" key="2">
    <citation type="submission" date="2020-09" db="EMBL/GenBank/DDBJ databases">
        <authorList>
            <person name="Sun Q."/>
            <person name="Zhou Y."/>
        </authorList>
    </citation>
    <scope>NUCLEOTIDE SEQUENCE</scope>
    <source>
        <strain evidence="3">CGMCC 1.15448</strain>
    </source>
</reference>
<dbReference type="PROSITE" id="PS51257">
    <property type="entry name" value="PROKAR_LIPOPROTEIN"/>
    <property type="match status" value="1"/>
</dbReference>
<dbReference type="InterPro" id="IPR027039">
    <property type="entry name" value="Crtac1"/>
</dbReference>
<evidence type="ECO:0000256" key="1">
    <source>
        <dbReference type="ARBA" id="ARBA00022729"/>
    </source>
</evidence>
<dbReference type="Pfam" id="PF07593">
    <property type="entry name" value="UnbV_ASPIC"/>
    <property type="match status" value="1"/>
</dbReference>